<dbReference type="EMBL" id="QJJK01000001">
    <property type="protein sequence ID" value="PXW64475.1"/>
    <property type="molecule type" value="Genomic_DNA"/>
</dbReference>
<evidence type="ECO:0000313" key="5">
    <source>
        <dbReference type="Proteomes" id="UP000248021"/>
    </source>
</evidence>
<proteinExistence type="predicted"/>
<gene>
    <name evidence="4" type="ORF">C7450_101230</name>
</gene>
<dbReference type="InterPro" id="IPR036388">
    <property type="entry name" value="WH-like_DNA-bd_sf"/>
</dbReference>
<evidence type="ECO:0000256" key="1">
    <source>
        <dbReference type="ARBA" id="ARBA00023015"/>
    </source>
</evidence>
<dbReference type="Pfam" id="PF01614">
    <property type="entry name" value="IclR_C"/>
    <property type="match status" value="1"/>
</dbReference>
<keyword evidence="1" id="KW-0805">Transcription regulation</keyword>
<evidence type="ECO:0000256" key="2">
    <source>
        <dbReference type="ARBA" id="ARBA00023125"/>
    </source>
</evidence>
<dbReference type="OrthoDB" id="9807558at2"/>
<dbReference type="PROSITE" id="PS51077">
    <property type="entry name" value="HTH_ICLR"/>
    <property type="match status" value="1"/>
</dbReference>
<evidence type="ECO:0000256" key="3">
    <source>
        <dbReference type="ARBA" id="ARBA00023163"/>
    </source>
</evidence>
<dbReference type="InterPro" id="IPR005471">
    <property type="entry name" value="Tscrpt_reg_IclR_N"/>
</dbReference>
<dbReference type="AlphaFoldDB" id="A0A2V3UGI5"/>
<dbReference type="PANTHER" id="PTHR30136:SF33">
    <property type="entry name" value="TRANSCRIPTIONAL REGULATORY PROTEIN"/>
    <property type="match status" value="1"/>
</dbReference>
<dbReference type="SUPFAM" id="SSF55781">
    <property type="entry name" value="GAF domain-like"/>
    <property type="match status" value="1"/>
</dbReference>
<organism evidence="4 5">
    <name type="scientific">Chelatococcus asaccharovorans</name>
    <dbReference type="NCBI Taxonomy" id="28210"/>
    <lineage>
        <taxon>Bacteria</taxon>
        <taxon>Pseudomonadati</taxon>
        <taxon>Pseudomonadota</taxon>
        <taxon>Alphaproteobacteria</taxon>
        <taxon>Hyphomicrobiales</taxon>
        <taxon>Chelatococcaceae</taxon>
        <taxon>Chelatococcus</taxon>
    </lineage>
</organism>
<keyword evidence="3" id="KW-0804">Transcription</keyword>
<reference evidence="4 5" key="1">
    <citation type="submission" date="2018-05" db="EMBL/GenBank/DDBJ databases">
        <title>Genomic Encyclopedia of Type Strains, Phase IV (KMG-IV): sequencing the most valuable type-strain genomes for metagenomic binning, comparative biology and taxonomic classification.</title>
        <authorList>
            <person name="Goeker M."/>
        </authorList>
    </citation>
    <scope>NUCLEOTIDE SEQUENCE [LARGE SCALE GENOMIC DNA]</scope>
    <source>
        <strain evidence="4 5">DSM 6462</strain>
    </source>
</reference>
<accession>A0A2V3UGI5</accession>
<dbReference type="InterPro" id="IPR014757">
    <property type="entry name" value="Tscrpt_reg_IclR_C"/>
</dbReference>
<dbReference type="PROSITE" id="PS51078">
    <property type="entry name" value="ICLR_ED"/>
    <property type="match status" value="1"/>
</dbReference>
<dbReference type="Gene3D" id="3.30.450.40">
    <property type="match status" value="1"/>
</dbReference>
<dbReference type="InterPro" id="IPR029016">
    <property type="entry name" value="GAF-like_dom_sf"/>
</dbReference>
<comment type="caution">
    <text evidence="4">The sequence shown here is derived from an EMBL/GenBank/DDBJ whole genome shotgun (WGS) entry which is preliminary data.</text>
</comment>
<dbReference type="InterPro" id="IPR036390">
    <property type="entry name" value="WH_DNA-bd_sf"/>
</dbReference>
<dbReference type="GO" id="GO:0003677">
    <property type="term" value="F:DNA binding"/>
    <property type="evidence" value="ECO:0007669"/>
    <property type="project" value="UniProtKB-KW"/>
</dbReference>
<dbReference type="Gene3D" id="1.10.10.10">
    <property type="entry name" value="Winged helix-like DNA-binding domain superfamily/Winged helix DNA-binding domain"/>
    <property type="match status" value="1"/>
</dbReference>
<dbReference type="SMART" id="SM00346">
    <property type="entry name" value="HTH_ICLR"/>
    <property type="match status" value="1"/>
</dbReference>
<dbReference type="PANTHER" id="PTHR30136">
    <property type="entry name" value="HELIX-TURN-HELIX TRANSCRIPTIONAL REGULATOR, ICLR FAMILY"/>
    <property type="match status" value="1"/>
</dbReference>
<protein>
    <submittedName>
        <fullName evidence="4">IclR family transcriptional regulator</fullName>
    </submittedName>
</protein>
<dbReference type="RefSeq" id="WP_110372553.1">
    <property type="nucleotide sequence ID" value="NZ_CAKNFM010000006.1"/>
</dbReference>
<dbReference type="SUPFAM" id="SSF46785">
    <property type="entry name" value="Winged helix' DNA-binding domain"/>
    <property type="match status" value="1"/>
</dbReference>
<dbReference type="GO" id="GO:0003700">
    <property type="term" value="F:DNA-binding transcription factor activity"/>
    <property type="evidence" value="ECO:0007669"/>
    <property type="project" value="TreeGrafter"/>
</dbReference>
<dbReference type="GO" id="GO:0045892">
    <property type="term" value="P:negative regulation of DNA-templated transcription"/>
    <property type="evidence" value="ECO:0007669"/>
    <property type="project" value="TreeGrafter"/>
</dbReference>
<dbReference type="Pfam" id="PF09339">
    <property type="entry name" value="HTH_IclR"/>
    <property type="match status" value="1"/>
</dbReference>
<keyword evidence="5" id="KW-1185">Reference proteome</keyword>
<dbReference type="InterPro" id="IPR050707">
    <property type="entry name" value="HTH_MetabolicPath_Reg"/>
</dbReference>
<dbReference type="Proteomes" id="UP000248021">
    <property type="component" value="Unassembled WGS sequence"/>
</dbReference>
<name>A0A2V3UGI5_9HYPH</name>
<keyword evidence="2" id="KW-0238">DNA-binding</keyword>
<evidence type="ECO:0000313" key="4">
    <source>
        <dbReference type="EMBL" id="PXW64475.1"/>
    </source>
</evidence>
<sequence>MRRREIALAAPEADSEGSRDAQFVTALARGLDVLRAFRRGDPPLGNQELAQRTGLPKATVSRLTYTLSSLGFLAYAPVTAKYTLSIRALALGFTALGSLGVRDVARPHMQALADETGVSVALGARDGTSMVYIEHCRGASPLHMGIEVGSHISLARSAMGRAFLAGLDLAERVQLMEAMSHRDNWAEIRQGIEETLAGYTARGFVLLIGDWRPEINAVGVPLVLGSGGSLTFALNCCGPAALLSRDDLIDRVGPRLMASAHAIRKAMNME</sequence>